<evidence type="ECO:0000259" key="1">
    <source>
        <dbReference type="Pfam" id="PF17921"/>
    </source>
</evidence>
<dbReference type="PANTHER" id="PTHR46148:SF60">
    <property type="entry name" value="CHROMO DOMAIN-CONTAINING PROTEIN"/>
    <property type="match status" value="1"/>
</dbReference>
<dbReference type="Proteomes" id="UP001234989">
    <property type="component" value="Chromosome 10"/>
</dbReference>
<evidence type="ECO:0000259" key="2">
    <source>
        <dbReference type="Pfam" id="PF24626"/>
    </source>
</evidence>
<feature type="domain" description="Integrase zinc-binding" evidence="1">
    <location>
        <begin position="41"/>
        <end position="92"/>
    </location>
</feature>
<dbReference type="PANTHER" id="PTHR46148">
    <property type="entry name" value="CHROMO DOMAIN-CONTAINING PROTEIN"/>
    <property type="match status" value="1"/>
</dbReference>
<dbReference type="InterPro" id="IPR056924">
    <property type="entry name" value="SH3_Tf2-1"/>
</dbReference>
<name>A0AAF0UPL0_SOLVR</name>
<dbReference type="EMBL" id="CP133621">
    <property type="protein sequence ID" value="WMV50335.1"/>
    <property type="molecule type" value="Genomic_DNA"/>
</dbReference>
<keyword evidence="4" id="KW-1185">Reference proteome</keyword>
<feature type="non-terminal residue" evidence="3">
    <location>
        <position position="1"/>
    </location>
</feature>
<dbReference type="Gene3D" id="1.10.340.70">
    <property type="match status" value="1"/>
</dbReference>
<evidence type="ECO:0000313" key="3">
    <source>
        <dbReference type="EMBL" id="WMV50335.1"/>
    </source>
</evidence>
<reference evidence="3" key="1">
    <citation type="submission" date="2023-08" db="EMBL/GenBank/DDBJ databases">
        <title>A de novo genome assembly of Solanum verrucosum Schlechtendal, a Mexican diploid species geographically isolated from the other diploid A-genome species in potato relatives.</title>
        <authorList>
            <person name="Hosaka K."/>
        </authorList>
    </citation>
    <scope>NUCLEOTIDE SEQUENCE</scope>
    <source>
        <tissue evidence="3">Young leaves</tissue>
    </source>
</reference>
<dbReference type="Pfam" id="PF17921">
    <property type="entry name" value="Integrase_H2C2"/>
    <property type="match status" value="1"/>
</dbReference>
<feature type="domain" description="Tf2-1-like SH3-like" evidence="2">
    <location>
        <begin position="96"/>
        <end position="138"/>
    </location>
</feature>
<evidence type="ECO:0008006" key="5">
    <source>
        <dbReference type="Google" id="ProtNLM"/>
    </source>
</evidence>
<accession>A0AAF0UPL0</accession>
<dbReference type="InterPro" id="IPR041588">
    <property type="entry name" value="Integrase_H2C2"/>
</dbReference>
<protein>
    <recommendedName>
        <fullName evidence="5">Integrase zinc-binding domain-containing protein</fullName>
    </recommendedName>
</protein>
<sequence length="147" mass="17164">HHLLELQYYCIDKVINIEVFSKGGDDVLCYQGLLCVPNVGQVRQQIIRESHNSKYFVHLGATKMFHDITEVFWWNGIKRDIANLVAKCPNHQQGVMRFGKKWKLSSRYVGSYRNLKRVGNVAYELDFLAELEAVYSVSHFLVEKVWE</sequence>
<proteinExistence type="predicted"/>
<dbReference type="AlphaFoldDB" id="A0AAF0UPL0"/>
<dbReference type="Pfam" id="PF24626">
    <property type="entry name" value="SH3_Tf2-1"/>
    <property type="match status" value="1"/>
</dbReference>
<evidence type="ECO:0000313" key="4">
    <source>
        <dbReference type="Proteomes" id="UP001234989"/>
    </source>
</evidence>
<organism evidence="3 4">
    <name type="scientific">Solanum verrucosum</name>
    <dbReference type="NCBI Taxonomy" id="315347"/>
    <lineage>
        <taxon>Eukaryota</taxon>
        <taxon>Viridiplantae</taxon>
        <taxon>Streptophyta</taxon>
        <taxon>Embryophyta</taxon>
        <taxon>Tracheophyta</taxon>
        <taxon>Spermatophyta</taxon>
        <taxon>Magnoliopsida</taxon>
        <taxon>eudicotyledons</taxon>
        <taxon>Gunneridae</taxon>
        <taxon>Pentapetalae</taxon>
        <taxon>asterids</taxon>
        <taxon>lamiids</taxon>
        <taxon>Solanales</taxon>
        <taxon>Solanaceae</taxon>
        <taxon>Solanoideae</taxon>
        <taxon>Solaneae</taxon>
        <taxon>Solanum</taxon>
    </lineage>
</organism>
<gene>
    <name evidence="3" type="ORF">MTR67_043720</name>
</gene>